<dbReference type="InterPro" id="IPR013094">
    <property type="entry name" value="AB_hydrolase_3"/>
</dbReference>
<dbReference type="AlphaFoldDB" id="A0A0B6RQW3"/>
<dbReference type="InterPro" id="IPR029058">
    <property type="entry name" value="AB_hydrolase_fold"/>
</dbReference>
<evidence type="ECO:0000313" key="5">
    <source>
        <dbReference type="Proteomes" id="UP000031838"/>
    </source>
</evidence>
<evidence type="ECO:0000256" key="1">
    <source>
        <dbReference type="ARBA" id="ARBA00010515"/>
    </source>
</evidence>
<dbReference type="Pfam" id="PF07859">
    <property type="entry name" value="Abhydrolase_3"/>
    <property type="match status" value="1"/>
</dbReference>
<dbReference type="InterPro" id="IPR002168">
    <property type="entry name" value="Lipase_GDXG_HIS_AS"/>
</dbReference>
<evidence type="ECO:0000259" key="3">
    <source>
        <dbReference type="Pfam" id="PF07859"/>
    </source>
</evidence>
<dbReference type="RefSeq" id="WP_042626012.1">
    <property type="nucleotide sequence ID" value="NZ_CP002580.1"/>
</dbReference>
<comment type="similarity">
    <text evidence="1">Belongs to the 'GDXG' lipolytic enzyme family.</text>
</comment>
<reference evidence="5" key="1">
    <citation type="submission" date="2011-03" db="EMBL/GenBank/DDBJ databases">
        <authorList>
            <person name="Voget S."/>
            <person name="Streit W.R."/>
            <person name="Jaeger K.E."/>
            <person name="Daniel R."/>
        </authorList>
    </citation>
    <scope>NUCLEOTIDE SEQUENCE [LARGE SCALE GENOMIC DNA]</scope>
    <source>
        <strain evidence="5">PG1</strain>
    </source>
</reference>
<evidence type="ECO:0000256" key="2">
    <source>
        <dbReference type="ARBA" id="ARBA00022801"/>
    </source>
</evidence>
<dbReference type="PANTHER" id="PTHR48081">
    <property type="entry name" value="AB HYDROLASE SUPERFAMILY PROTEIN C4A8.06C"/>
    <property type="match status" value="1"/>
</dbReference>
<proteinExistence type="inferred from homology"/>
<keyword evidence="5" id="KW-1185">Reference proteome</keyword>
<gene>
    <name evidence="4" type="ORF">BGL_1c32620</name>
</gene>
<organism evidence="4 5">
    <name type="scientific">Burkholderia plantarii</name>
    <dbReference type="NCBI Taxonomy" id="41899"/>
    <lineage>
        <taxon>Bacteria</taxon>
        <taxon>Pseudomonadati</taxon>
        <taxon>Pseudomonadota</taxon>
        <taxon>Betaproteobacteria</taxon>
        <taxon>Burkholderiales</taxon>
        <taxon>Burkholderiaceae</taxon>
        <taxon>Burkholderia</taxon>
    </lineage>
</organism>
<keyword evidence="2" id="KW-0378">Hydrolase</keyword>
<protein>
    <submittedName>
        <fullName evidence="4">Putative esterase</fullName>
    </submittedName>
</protein>
<dbReference type="Proteomes" id="UP000031838">
    <property type="component" value="Chromosome 1"/>
</dbReference>
<sequence length="320" mass="33860">MSWQSTFACWLLRWQIRPKTLSPVIDVAGTRVLAARRRVLPTRPPAGWRLRQGGAGDIDGHVGASTDGAPRGEWLEPADGRAAPTLLYFHGGGYYFCSPATHRPLVFALSRKLGARSFSVDYRLAPEHPFPAAHDDALAAYAALLEAGIDPGSILIGGDSAGGGLALALLVALRDRGAPLPAGALLFSPWTDLAATGATLRSNDGLDPMFSGAALGRAARLYIGGASPTDPYLSPLYADPAGLPSLLIQVGSTEVLLDDSRRFAERARAAGVDTELQVWPGMPHVWQMAVPFMPEASRALDQAAAFGRRLVERPAQPVAA</sequence>
<evidence type="ECO:0000313" key="4">
    <source>
        <dbReference type="EMBL" id="AJK47737.1"/>
    </source>
</evidence>
<dbReference type="SUPFAM" id="SSF53474">
    <property type="entry name" value="alpha/beta-Hydrolases"/>
    <property type="match status" value="1"/>
</dbReference>
<accession>A0A0B6RQW3</accession>
<feature type="domain" description="Alpha/beta hydrolase fold-3" evidence="3">
    <location>
        <begin position="86"/>
        <end position="287"/>
    </location>
</feature>
<dbReference type="GO" id="GO:0004806">
    <property type="term" value="F:triacylglycerol lipase activity"/>
    <property type="evidence" value="ECO:0007669"/>
    <property type="project" value="TreeGrafter"/>
</dbReference>
<dbReference type="HOGENOM" id="CLU_012494_13_1_4"/>
<dbReference type="KEGG" id="bgp:BGL_1c32620"/>
<dbReference type="PANTHER" id="PTHR48081:SF30">
    <property type="entry name" value="ACETYL-HYDROLASE LIPR-RELATED"/>
    <property type="match status" value="1"/>
</dbReference>
<dbReference type="InterPro" id="IPR050300">
    <property type="entry name" value="GDXG_lipolytic_enzyme"/>
</dbReference>
<name>A0A0B6RQW3_BURPL</name>
<reference evidence="4 5" key="2">
    <citation type="journal article" date="2016" name="Appl. Microbiol. Biotechnol.">
        <title>Mutations improving production and secretion of extracellular lipase by Burkholderia glumae PG1.</title>
        <authorList>
            <person name="Knapp A."/>
            <person name="Voget S."/>
            <person name="Gao R."/>
            <person name="Zaburannyi N."/>
            <person name="Krysciak D."/>
            <person name="Breuer M."/>
            <person name="Hauer B."/>
            <person name="Streit W.R."/>
            <person name="Muller R."/>
            <person name="Daniel R."/>
            <person name="Jaeger K.E."/>
        </authorList>
    </citation>
    <scope>NUCLEOTIDE SEQUENCE [LARGE SCALE GENOMIC DNA]</scope>
    <source>
        <strain evidence="4 5">PG1</strain>
    </source>
</reference>
<dbReference type="PROSITE" id="PS01173">
    <property type="entry name" value="LIPASE_GDXG_HIS"/>
    <property type="match status" value="1"/>
</dbReference>
<dbReference type="EMBL" id="CP002580">
    <property type="protein sequence ID" value="AJK47737.1"/>
    <property type="molecule type" value="Genomic_DNA"/>
</dbReference>
<dbReference type="Gene3D" id="3.40.50.1820">
    <property type="entry name" value="alpha/beta hydrolase"/>
    <property type="match status" value="1"/>
</dbReference>